<sequence>MSFKWESIGRTEDAKLKYYIQ</sequence>
<protein>
    <submittedName>
        <fullName evidence="2">ACB domain-containing protein</fullName>
    </submittedName>
</protein>
<reference evidence="2" key="1">
    <citation type="submission" date="2016-11" db="UniProtKB">
        <authorList>
            <consortium name="WormBaseParasite"/>
        </authorList>
    </citation>
    <scope>IDENTIFICATION</scope>
</reference>
<keyword evidence="1" id="KW-1185">Reference proteome</keyword>
<organism evidence="1 2">
    <name type="scientific">Heterorhabditis bacteriophora</name>
    <name type="common">Entomopathogenic nematode worm</name>
    <dbReference type="NCBI Taxonomy" id="37862"/>
    <lineage>
        <taxon>Eukaryota</taxon>
        <taxon>Metazoa</taxon>
        <taxon>Ecdysozoa</taxon>
        <taxon>Nematoda</taxon>
        <taxon>Chromadorea</taxon>
        <taxon>Rhabditida</taxon>
        <taxon>Rhabditina</taxon>
        <taxon>Rhabditomorpha</taxon>
        <taxon>Strongyloidea</taxon>
        <taxon>Heterorhabditidae</taxon>
        <taxon>Heterorhabditis</taxon>
    </lineage>
</organism>
<proteinExistence type="predicted"/>
<name>A0A1I7WKD4_HETBA</name>
<dbReference type="Proteomes" id="UP000095283">
    <property type="component" value="Unplaced"/>
</dbReference>
<evidence type="ECO:0000313" key="1">
    <source>
        <dbReference type="Proteomes" id="UP000095283"/>
    </source>
</evidence>
<accession>A0A1I7WKD4</accession>
<dbReference type="AlphaFoldDB" id="A0A1I7WKD4"/>
<evidence type="ECO:0000313" key="2">
    <source>
        <dbReference type="WBParaSite" id="Hba_05494"/>
    </source>
</evidence>
<dbReference type="WBParaSite" id="Hba_05494">
    <property type="protein sequence ID" value="Hba_05494"/>
    <property type="gene ID" value="Hba_05494"/>
</dbReference>